<evidence type="ECO:0000256" key="7">
    <source>
        <dbReference type="ARBA" id="ARBA00023136"/>
    </source>
</evidence>
<keyword evidence="8" id="KW-0961">Cell wall biogenesis/degradation</keyword>
<feature type="transmembrane region" description="Helical" evidence="10">
    <location>
        <begin position="111"/>
        <end position="140"/>
    </location>
</feature>
<sequence length="223" mass="23672">MEGKAAVTTSTEHGDGEASKTAARTVVSGSSRGGAASRALSVADLILRVVAVVAIVDSAIAMGTTNQTLPFFTQFLRFKAQYSDLPTLTCDHSCLLATIVNLHYFRLQARLFLPVVTRLFVVANSAVTAYLVLSIPLSVVHIIRSRASYSRLVMLALVAAVASASAAIVYLAHKGNVRANWFAVCQQFDSFCERISGPLIGSFAAMAVLLLLVLLSAAALARR</sequence>
<evidence type="ECO:0000256" key="3">
    <source>
        <dbReference type="ARBA" id="ARBA00011489"/>
    </source>
</evidence>
<dbReference type="GO" id="GO:0071555">
    <property type="term" value="P:cell wall organization"/>
    <property type="evidence" value="ECO:0007669"/>
    <property type="project" value="UniProtKB-KW"/>
</dbReference>
<evidence type="ECO:0000256" key="5">
    <source>
        <dbReference type="ARBA" id="ARBA00022692"/>
    </source>
</evidence>
<evidence type="ECO:0000256" key="1">
    <source>
        <dbReference type="ARBA" id="ARBA00004651"/>
    </source>
</evidence>
<dbReference type="PANTHER" id="PTHR36488">
    <property type="entry name" value="CASP-LIKE PROTEIN 1U1"/>
    <property type="match status" value="1"/>
</dbReference>
<dbReference type="STRING" id="39946.B8AIF6"/>
<evidence type="ECO:0000256" key="6">
    <source>
        <dbReference type="ARBA" id="ARBA00022989"/>
    </source>
</evidence>
<keyword evidence="6 10" id="KW-1133">Transmembrane helix</keyword>
<name>B8AIF6_ORYSI</name>
<feature type="region of interest" description="Disordered" evidence="11">
    <location>
        <begin position="1"/>
        <end position="23"/>
    </location>
</feature>
<organism evidence="13 14">
    <name type="scientific">Oryza sativa subsp. indica</name>
    <name type="common">Rice</name>
    <dbReference type="NCBI Taxonomy" id="39946"/>
    <lineage>
        <taxon>Eukaryota</taxon>
        <taxon>Viridiplantae</taxon>
        <taxon>Streptophyta</taxon>
        <taxon>Embryophyta</taxon>
        <taxon>Tracheophyta</taxon>
        <taxon>Spermatophyta</taxon>
        <taxon>Magnoliopsida</taxon>
        <taxon>Liliopsida</taxon>
        <taxon>Poales</taxon>
        <taxon>Poaceae</taxon>
        <taxon>BOP clade</taxon>
        <taxon>Oryzoideae</taxon>
        <taxon>Oryzeae</taxon>
        <taxon>Oryzinae</taxon>
        <taxon>Oryza</taxon>
        <taxon>Oryza sativa</taxon>
    </lineage>
</organism>
<feature type="transmembrane region" description="Helical" evidence="10">
    <location>
        <begin position="199"/>
        <end position="221"/>
    </location>
</feature>
<keyword evidence="5 10" id="KW-0812">Transmembrane</keyword>
<evidence type="ECO:0000256" key="8">
    <source>
        <dbReference type="ARBA" id="ARBA00023316"/>
    </source>
</evidence>
<evidence type="ECO:0000259" key="12">
    <source>
        <dbReference type="Pfam" id="PF04535"/>
    </source>
</evidence>
<dbReference type="Pfam" id="PF04535">
    <property type="entry name" value="CASP_dom"/>
    <property type="match status" value="2"/>
</dbReference>
<evidence type="ECO:0000313" key="14">
    <source>
        <dbReference type="Proteomes" id="UP000007015"/>
    </source>
</evidence>
<evidence type="ECO:0000313" key="13">
    <source>
        <dbReference type="EMBL" id="EEC73995.1"/>
    </source>
</evidence>
<evidence type="ECO:0000256" key="2">
    <source>
        <dbReference type="ARBA" id="ARBA00007651"/>
    </source>
</evidence>
<feature type="domain" description="Casparian strip membrane protein" evidence="12">
    <location>
        <begin position="38"/>
        <end position="107"/>
    </location>
</feature>
<comment type="function">
    <text evidence="9">Regulates membrane-cell wall junctions and localized cell wall deposition. Required for establishment of the Casparian strip membrane domain (CSD) and the subsequent formation of Casparian strips, a cell wall modification of the root endodermis that determines an apoplastic barrier between the intraorganismal apoplasm and the extraorganismal apoplasm and prevents lateral diffusion.</text>
</comment>
<gene>
    <name evidence="13" type="ORF">OsI_08910</name>
</gene>
<dbReference type="Gramene" id="BGIOSGA005633-TA">
    <property type="protein sequence ID" value="BGIOSGA005633-PA"/>
    <property type="gene ID" value="BGIOSGA005633"/>
</dbReference>
<comment type="subcellular location">
    <subcellularLocation>
        <location evidence="1 10">Cell membrane</location>
        <topology evidence="1 10">Multi-pass membrane protein</topology>
    </subcellularLocation>
</comment>
<feature type="domain" description="Casparian strip membrane protein" evidence="12">
    <location>
        <begin position="118"/>
        <end position="207"/>
    </location>
</feature>
<dbReference type="InterPro" id="IPR006459">
    <property type="entry name" value="CASP/CASPL"/>
</dbReference>
<dbReference type="InterPro" id="IPR006702">
    <property type="entry name" value="CASP_dom"/>
</dbReference>
<evidence type="ECO:0000256" key="10">
    <source>
        <dbReference type="RuleBase" id="RU361233"/>
    </source>
</evidence>
<dbReference type="NCBIfam" id="TIGR01569">
    <property type="entry name" value="A_tha_TIGR01569"/>
    <property type="match status" value="1"/>
</dbReference>
<dbReference type="GO" id="GO:0005886">
    <property type="term" value="C:plasma membrane"/>
    <property type="evidence" value="ECO:0007669"/>
    <property type="project" value="UniProtKB-SubCell"/>
</dbReference>
<evidence type="ECO:0000256" key="4">
    <source>
        <dbReference type="ARBA" id="ARBA00022475"/>
    </source>
</evidence>
<comment type="similarity">
    <text evidence="2 10">Belongs to the Casparian strip membrane proteins (CASP) family.</text>
</comment>
<feature type="transmembrane region" description="Helical" evidence="10">
    <location>
        <begin position="45"/>
        <end position="64"/>
    </location>
</feature>
<evidence type="ECO:0000256" key="11">
    <source>
        <dbReference type="SAM" id="MobiDB-lite"/>
    </source>
</evidence>
<comment type="subunit">
    <text evidence="3 10">Homodimer and heterodimers.</text>
</comment>
<proteinExistence type="inferred from homology"/>
<dbReference type="AlphaFoldDB" id="B8AIF6"/>
<reference evidence="13 14" key="1">
    <citation type="journal article" date="2005" name="PLoS Biol.">
        <title>The genomes of Oryza sativa: a history of duplications.</title>
        <authorList>
            <person name="Yu J."/>
            <person name="Wang J."/>
            <person name="Lin W."/>
            <person name="Li S."/>
            <person name="Li H."/>
            <person name="Zhou J."/>
            <person name="Ni P."/>
            <person name="Dong W."/>
            <person name="Hu S."/>
            <person name="Zeng C."/>
            <person name="Zhang J."/>
            <person name="Zhang Y."/>
            <person name="Li R."/>
            <person name="Xu Z."/>
            <person name="Li S."/>
            <person name="Li X."/>
            <person name="Zheng H."/>
            <person name="Cong L."/>
            <person name="Lin L."/>
            <person name="Yin J."/>
            <person name="Geng J."/>
            <person name="Li G."/>
            <person name="Shi J."/>
            <person name="Liu J."/>
            <person name="Lv H."/>
            <person name="Li J."/>
            <person name="Wang J."/>
            <person name="Deng Y."/>
            <person name="Ran L."/>
            <person name="Shi X."/>
            <person name="Wang X."/>
            <person name="Wu Q."/>
            <person name="Li C."/>
            <person name="Ren X."/>
            <person name="Wang J."/>
            <person name="Wang X."/>
            <person name="Li D."/>
            <person name="Liu D."/>
            <person name="Zhang X."/>
            <person name="Ji Z."/>
            <person name="Zhao W."/>
            <person name="Sun Y."/>
            <person name="Zhang Z."/>
            <person name="Bao J."/>
            <person name="Han Y."/>
            <person name="Dong L."/>
            <person name="Ji J."/>
            <person name="Chen P."/>
            <person name="Wu S."/>
            <person name="Liu J."/>
            <person name="Xiao Y."/>
            <person name="Bu D."/>
            <person name="Tan J."/>
            <person name="Yang L."/>
            <person name="Ye C."/>
            <person name="Zhang J."/>
            <person name="Xu J."/>
            <person name="Zhou Y."/>
            <person name="Yu Y."/>
            <person name="Zhang B."/>
            <person name="Zhuang S."/>
            <person name="Wei H."/>
            <person name="Liu B."/>
            <person name="Lei M."/>
            <person name="Yu H."/>
            <person name="Li Y."/>
            <person name="Xu H."/>
            <person name="Wei S."/>
            <person name="He X."/>
            <person name="Fang L."/>
            <person name="Zhang Z."/>
            <person name="Zhang Y."/>
            <person name="Huang X."/>
            <person name="Su Z."/>
            <person name="Tong W."/>
            <person name="Li J."/>
            <person name="Tong Z."/>
            <person name="Li S."/>
            <person name="Ye J."/>
            <person name="Wang L."/>
            <person name="Fang L."/>
            <person name="Lei T."/>
            <person name="Chen C."/>
            <person name="Chen H."/>
            <person name="Xu Z."/>
            <person name="Li H."/>
            <person name="Huang H."/>
            <person name="Zhang F."/>
            <person name="Xu H."/>
            <person name="Li N."/>
            <person name="Zhao C."/>
            <person name="Li S."/>
            <person name="Dong L."/>
            <person name="Huang Y."/>
            <person name="Li L."/>
            <person name="Xi Y."/>
            <person name="Qi Q."/>
            <person name="Li W."/>
            <person name="Zhang B."/>
            <person name="Hu W."/>
            <person name="Zhang Y."/>
            <person name="Tian X."/>
            <person name="Jiao Y."/>
            <person name="Liang X."/>
            <person name="Jin J."/>
            <person name="Gao L."/>
            <person name="Zheng W."/>
            <person name="Hao B."/>
            <person name="Liu S."/>
            <person name="Wang W."/>
            <person name="Yuan L."/>
            <person name="Cao M."/>
            <person name="McDermott J."/>
            <person name="Samudrala R."/>
            <person name="Wang J."/>
            <person name="Wong G.K."/>
            <person name="Yang H."/>
        </authorList>
    </citation>
    <scope>NUCLEOTIDE SEQUENCE [LARGE SCALE GENOMIC DNA]</scope>
    <source>
        <strain evidence="14">cv. 93-11</strain>
    </source>
</reference>
<keyword evidence="4 10" id="KW-1003">Cell membrane</keyword>
<evidence type="ECO:0000256" key="9">
    <source>
        <dbReference type="ARBA" id="ARBA00025302"/>
    </source>
</evidence>
<dbReference type="PANTHER" id="PTHR36488:SF12">
    <property type="entry name" value="CASP-LIKE PROTEIN"/>
    <property type="match status" value="1"/>
</dbReference>
<accession>B8AIF6</accession>
<dbReference type="EMBL" id="CM000127">
    <property type="protein sequence ID" value="EEC73995.1"/>
    <property type="molecule type" value="Genomic_DNA"/>
</dbReference>
<keyword evidence="14" id="KW-1185">Reference proteome</keyword>
<dbReference type="InterPro" id="IPR044173">
    <property type="entry name" value="CASPL"/>
</dbReference>
<dbReference type="Proteomes" id="UP000007015">
    <property type="component" value="Chromosome 2"/>
</dbReference>
<dbReference type="OMA" id="ANWFAVC"/>
<keyword evidence="7 10" id="KW-0472">Membrane</keyword>
<dbReference type="HOGENOM" id="CLU_066104_3_2_1"/>
<protein>
    <recommendedName>
        <fullName evidence="10">CASP-like protein</fullName>
    </recommendedName>
</protein>
<feature type="transmembrane region" description="Helical" evidence="10">
    <location>
        <begin position="152"/>
        <end position="172"/>
    </location>
</feature>